<evidence type="ECO:0000256" key="5">
    <source>
        <dbReference type="ARBA" id="ARBA00022989"/>
    </source>
</evidence>
<evidence type="ECO:0000256" key="9">
    <source>
        <dbReference type="ARBA" id="ARBA00025752"/>
    </source>
</evidence>
<evidence type="ECO:0000256" key="1">
    <source>
        <dbReference type="ARBA" id="ARBA00004477"/>
    </source>
</evidence>
<dbReference type="GO" id="GO:0080162">
    <property type="term" value="P:endoplasmic reticulum to cytosol auxin transport"/>
    <property type="evidence" value="ECO:0007669"/>
    <property type="project" value="InterPro"/>
</dbReference>
<dbReference type="InterPro" id="IPR045033">
    <property type="entry name" value="PILS1/3/4/5/7"/>
</dbReference>
<comment type="function">
    <text evidence="8">Involved in cellular auxin homeostasis by regulating auxin metabolism. Regulates intracellular auxin accumulation at the endoplasmic reticulum and thus auxin availability for nuclear auxin signaling.</text>
</comment>
<proteinExistence type="inferred from homology"/>
<dbReference type="GO" id="GO:0009734">
    <property type="term" value="P:auxin-activated signaling pathway"/>
    <property type="evidence" value="ECO:0007669"/>
    <property type="project" value="UniProtKB-KW"/>
</dbReference>
<dbReference type="Proteomes" id="UP000006729">
    <property type="component" value="Chromosome 1"/>
</dbReference>
<keyword evidence="12" id="KW-1185">Reference proteome</keyword>
<dbReference type="AlphaFoldDB" id="A0A3N7E990"/>
<dbReference type="InParanoid" id="A0A3N7E990"/>
<keyword evidence="3 10" id="KW-0812">Transmembrane</keyword>
<protein>
    <submittedName>
        <fullName evidence="11">Uncharacterized protein</fullName>
    </submittedName>
</protein>
<keyword evidence="2" id="KW-0813">Transport</keyword>
<dbReference type="Pfam" id="PF03547">
    <property type="entry name" value="Mem_trans"/>
    <property type="match status" value="1"/>
</dbReference>
<dbReference type="GO" id="GO:0016020">
    <property type="term" value="C:membrane"/>
    <property type="evidence" value="ECO:0000318"/>
    <property type="project" value="GO_Central"/>
</dbReference>
<evidence type="ECO:0000256" key="8">
    <source>
        <dbReference type="ARBA" id="ARBA00025100"/>
    </source>
</evidence>
<evidence type="ECO:0000256" key="6">
    <source>
        <dbReference type="ARBA" id="ARBA00023136"/>
    </source>
</evidence>
<feature type="transmembrane region" description="Helical" evidence="10">
    <location>
        <begin position="155"/>
        <end position="173"/>
    </location>
</feature>
<dbReference type="PANTHER" id="PTHR31651:SF40">
    <property type="entry name" value="SYMPORTER, PUTATIVE-RELATED"/>
    <property type="match status" value="1"/>
</dbReference>
<keyword evidence="7" id="KW-0927">Auxin signaling pathway</keyword>
<evidence type="ECO:0000256" key="2">
    <source>
        <dbReference type="ARBA" id="ARBA00022448"/>
    </source>
</evidence>
<comment type="subcellular location">
    <subcellularLocation>
        <location evidence="1">Endoplasmic reticulum membrane</location>
        <topology evidence="1">Multi-pass membrane protein</topology>
    </subcellularLocation>
</comment>
<organism evidence="11 12">
    <name type="scientific">Populus trichocarpa</name>
    <name type="common">Western balsam poplar</name>
    <name type="synonym">Populus balsamifera subsp. trichocarpa</name>
    <dbReference type="NCBI Taxonomy" id="3694"/>
    <lineage>
        <taxon>Eukaryota</taxon>
        <taxon>Viridiplantae</taxon>
        <taxon>Streptophyta</taxon>
        <taxon>Embryophyta</taxon>
        <taxon>Tracheophyta</taxon>
        <taxon>Spermatophyta</taxon>
        <taxon>Magnoliopsida</taxon>
        <taxon>eudicotyledons</taxon>
        <taxon>Gunneridae</taxon>
        <taxon>Pentapetalae</taxon>
        <taxon>rosids</taxon>
        <taxon>fabids</taxon>
        <taxon>Malpighiales</taxon>
        <taxon>Salicaceae</taxon>
        <taxon>Saliceae</taxon>
        <taxon>Populus</taxon>
    </lineage>
</organism>
<dbReference type="GO" id="GO:0005789">
    <property type="term" value="C:endoplasmic reticulum membrane"/>
    <property type="evidence" value="ECO:0007669"/>
    <property type="project" value="UniProtKB-SubCell"/>
</dbReference>
<evidence type="ECO:0000313" key="12">
    <source>
        <dbReference type="Proteomes" id="UP000006729"/>
    </source>
</evidence>
<dbReference type="STRING" id="3694.A0A3N7E990"/>
<name>A0A3N7E990_POPTR</name>
<evidence type="ECO:0000256" key="3">
    <source>
        <dbReference type="ARBA" id="ARBA00022692"/>
    </source>
</evidence>
<comment type="similarity">
    <text evidence="9">Belongs to the auxin efflux carrier (TC 2.A.69.2) family.</text>
</comment>
<gene>
    <name evidence="11" type="ORF">POPTR_001G125466</name>
</gene>
<dbReference type="GO" id="GO:0022857">
    <property type="term" value="F:transmembrane transporter activity"/>
    <property type="evidence" value="ECO:0000318"/>
    <property type="project" value="GO_Central"/>
</dbReference>
<dbReference type="InterPro" id="IPR004776">
    <property type="entry name" value="Mem_transp_PIN-like"/>
</dbReference>
<feature type="transmembrane region" description="Helical" evidence="10">
    <location>
        <begin position="20"/>
        <end position="39"/>
    </location>
</feature>
<evidence type="ECO:0000313" key="11">
    <source>
        <dbReference type="EMBL" id="RQO84786.1"/>
    </source>
</evidence>
<feature type="transmembrane region" description="Helical" evidence="10">
    <location>
        <begin position="115"/>
        <end position="135"/>
    </location>
</feature>
<dbReference type="PANTHER" id="PTHR31651">
    <property type="match status" value="1"/>
</dbReference>
<keyword evidence="6 10" id="KW-0472">Membrane</keyword>
<evidence type="ECO:0000256" key="4">
    <source>
        <dbReference type="ARBA" id="ARBA00022824"/>
    </source>
</evidence>
<sequence>MSVPAMEWHMFHSPWQLDPCTSGHMCTILCVYIQVKILMKPNQMSYRRVQSLLEKKMNLQSVAQGPHFLQDPSLGESQHFELNCSVSEEKAKVPFPENIKRSFLEFIKKPSIRRLFAPAIIGAIVGLMIGIIPPFRKVLIGDRAPLHAVEDSADMVGKAAIPIITLILGANLLKGLKGSKVPLLVIIGIVAISLHFLQQTA</sequence>
<evidence type="ECO:0000256" key="10">
    <source>
        <dbReference type="SAM" id="Phobius"/>
    </source>
</evidence>
<keyword evidence="4" id="KW-0256">Endoplasmic reticulum</keyword>
<accession>A0A3N7E990</accession>
<reference evidence="11 12" key="1">
    <citation type="journal article" date="2006" name="Science">
        <title>The genome of black cottonwood, Populus trichocarpa (Torr. &amp; Gray).</title>
        <authorList>
            <person name="Tuskan G.A."/>
            <person name="Difazio S."/>
            <person name="Jansson S."/>
            <person name="Bohlmann J."/>
            <person name="Grigoriev I."/>
            <person name="Hellsten U."/>
            <person name="Putnam N."/>
            <person name="Ralph S."/>
            <person name="Rombauts S."/>
            <person name="Salamov A."/>
            <person name="Schein J."/>
            <person name="Sterck L."/>
            <person name="Aerts A."/>
            <person name="Bhalerao R.R."/>
            <person name="Bhalerao R.P."/>
            <person name="Blaudez D."/>
            <person name="Boerjan W."/>
            <person name="Brun A."/>
            <person name="Brunner A."/>
            <person name="Busov V."/>
            <person name="Campbell M."/>
            <person name="Carlson J."/>
            <person name="Chalot M."/>
            <person name="Chapman J."/>
            <person name="Chen G.L."/>
            <person name="Cooper D."/>
            <person name="Coutinho P.M."/>
            <person name="Couturier J."/>
            <person name="Covert S."/>
            <person name="Cronk Q."/>
            <person name="Cunningham R."/>
            <person name="Davis J."/>
            <person name="Degroeve S."/>
            <person name="Dejardin A."/>
            <person name="Depamphilis C."/>
            <person name="Detter J."/>
            <person name="Dirks B."/>
            <person name="Dubchak I."/>
            <person name="Duplessis S."/>
            <person name="Ehlting J."/>
            <person name="Ellis B."/>
            <person name="Gendler K."/>
            <person name="Goodstein D."/>
            <person name="Gribskov M."/>
            <person name="Grimwood J."/>
            <person name="Groover A."/>
            <person name="Gunter L."/>
            <person name="Hamberger B."/>
            <person name="Heinze B."/>
            <person name="Helariutta Y."/>
            <person name="Henrissat B."/>
            <person name="Holligan D."/>
            <person name="Holt R."/>
            <person name="Huang W."/>
            <person name="Islam-Faridi N."/>
            <person name="Jones S."/>
            <person name="Jones-Rhoades M."/>
            <person name="Jorgensen R."/>
            <person name="Joshi C."/>
            <person name="Kangasjarvi J."/>
            <person name="Karlsson J."/>
            <person name="Kelleher C."/>
            <person name="Kirkpatrick R."/>
            <person name="Kirst M."/>
            <person name="Kohler A."/>
            <person name="Kalluri U."/>
            <person name="Larimer F."/>
            <person name="Leebens-Mack J."/>
            <person name="Leple J.C."/>
            <person name="Locascio P."/>
            <person name="Lou Y."/>
            <person name="Lucas S."/>
            <person name="Martin F."/>
            <person name="Montanini B."/>
            <person name="Napoli C."/>
            <person name="Nelson D.R."/>
            <person name="Nelson C."/>
            <person name="Nieminen K."/>
            <person name="Nilsson O."/>
            <person name="Pereda V."/>
            <person name="Peter G."/>
            <person name="Philippe R."/>
            <person name="Pilate G."/>
            <person name="Poliakov A."/>
            <person name="Razumovskaya J."/>
            <person name="Richardson P."/>
            <person name="Rinaldi C."/>
            <person name="Ritland K."/>
            <person name="Rouze P."/>
            <person name="Ryaboy D."/>
            <person name="Schmutz J."/>
            <person name="Schrader J."/>
            <person name="Segerman B."/>
            <person name="Shin H."/>
            <person name="Siddiqui A."/>
            <person name="Sterky F."/>
            <person name="Terry A."/>
            <person name="Tsai C.J."/>
            <person name="Uberbacher E."/>
            <person name="Unneberg P."/>
            <person name="Vahala J."/>
            <person name="Wall K."/>
            <person name="Wessler S."/>
            <person name="Yang G."/>
            <person name="Yin T."/>
            <person name="Douglas C."/>
            <person name="Marra M."/>
            <person name="Sandberg G."/>
            <person name="Van de Peer Y."/>
            <person name="Rokhsar D."/>
        </authorList>
    </citation>
    <scope>NUCLEOTIDE SEQUENCE [LARGE SCALE GENOMIC DNA]</scope>
    <source>
        <strain evidence="12">cv. Nisqually</strain>
    </source>
</reference>
<feature type="transmembrane region" description="Helical" evidence="10">
    <location>
        <begin position="180"/>
        <end position="197"/>
    </location>
</feature>
<keyword evidence="5 10" id="KW-1133">Transmembrane helix</keyword>
<evidence type="ECO:0000256" key="7">
    <source>
        <dbReference type="ARBA" id="ARBA00023294"/>
    </source>
</evidence>
<dbReference type="EMBL" id="CM009290">
    <property type="protein sequence ID" value="RQO84786.1"/>
    <property type="molecule type" value="Genomic_DNA"/>
</dbReference>